<keyword evidence="6" id="KW-1185">Reference proteome</keyword>
<evidence type="ECO:0000313" key="5">
    <source>
        <dbReference type="EMBL" id="KAF5362660.1"/>
    </source>
</evidence>
<name>A0A8H5LM66_9AGAR</name>
<reference evidence="5 6" key="1">
    <citation type="journal article" date="2020" name="ISME J.">
        <title>Uncovering the hidden diversity of litter-decomposition mechanisms in mushroom-forming fungi.</title>
        <authorList>
            <person name="Floudas D."/>
            <person name="Bentzer J."/>
            <person name="Ahren D."/>
            <person name="Johansson T."/>
            <person name="Persson P."/>
            <person name="Tunlid A."/>
        </authorList>
    </citation>
    <scope>NUCLEOTIDE SEQUENCE [LARGE SCALE GENOMIC DNA]</scope>
    <source>
        <strain evidence="5 6">CBS 291.85</strain>
    </source>
</reference>
<evidence type="ECO:0000259" key="2">
    <source>
        <dbReference type="Pfam" id="PF14222"/>
    </source>
</evidence>
<organism evidence="5 6">
    <name type="scientific">Tetrapyrgos nigripes</name>
    <dbReference type="NCBI Taxonomy" id="182062"/>
    <lineage>
        <taxon>Eukaryota</taxon>
        <taxon>Fungi</taxon>
        <taxon>Dikarya</taxon>
        <taxon>Basidiomycota</taxon>
        <taxon>Agaricomycotina</taxon>
        <taxon>Agaricomycetes</taxon>
        <taxon>Agaricomycetidae</taxon>
        <taxon>Agaricales</taxon>
        <taxon>Marasmiineae</taxon>
        <taxon>Marasmiaceae</taxon>
        <taxon>Tetrapyrgos</taxon>
    </lineage>
</organism>
<feature type="domain" description="Cell morphogenesis protein C-terminal" evidence="3">
    <location>
        <begin position="2014"/>
        <end position="2264"/>
    </location>
</feature>
<feature type="domain" description="Cell morphogenesis protein N-terminal" evidence="2">
    <location>
        <begin position="392"/>
        <end position="948"/>
    </location>
</feature>
<dbReference type="Pfam" id="PF14222">
    <property type="entry name" value="MOR2-PAG1_N"/>
    <property type="match status" value="1"/>
</dbReference>
<sequence>MSEGIQITIPDFDDEDYGSSAIPFGRSAGNAFGFGAGGGFGGGGFGSGGLGNTTPFGAALNAVPDSPTLMTPIALDKSDKGYFGSHNRGDSITSLESTGSNSAASRYLNKSTTSFTQSTHSGSSQSTGFTKKTSFASIRNAFKSGKNNEPPPVPQLENYVMKNAFNRSTSSLSNNGPPIPSRGPFGGSIATSPPFGRPPTPGSGDSKYARTPKRGHSYAKSQHSQSGSIYHYSDTGSDGHGNQFSTSPPPVPRVPNSFGEALRSETPDYEEDKVVMDPKTPSDFALHAVFMRFASTAEAKIDSFLRQPLESDPLLPGFIGPGTDQKFDEVLRSLGQIAQKHTKPVLDSIMRWRRSQVENVGSDLIEYHRTMPDTNVNRSIRPSEVPGLLNARKALAAIYIMCRALIAVVQTLSKDAIGENLGYSLEKTTFDQFRKPDLKLLMQSANHRTNADLSAELLGHLANIRFVSVTDRFLAELAPVAQGQVPKDLDMKYENLVQGIKYIQIKVWPSEAFEDGAEFMEQLSKAFANAHGFRLKTTFAETLIQILHPIGQTAQAETNIPLWAKAIELIHPKAREMAAKPRYWSVAFPLVITSLCVAPEAYFRKHWVPCFEVSLSKMKEKSLRVPILHGLTRLLWTYLYRCQESASTTTTKLDSLLRYIFPPNRISIYPPEEYIEPFIHIVHFILSRHFEYGRDLCLELMQESAVNAAHQSKGNIVSVLAPERTAIAVQAILLSLHGYERDVMTPTWPSSTDFHSTNPTDDYPSSSDFLPPSLLAKSGIQDLVDRCGLLLATIVRTCMNTVGRMSMFDDQWLLSKQNVAYEETQNYVLRKHPEVGTLAYPSSLVPQVNLLQIAFMSWPRCLHSSLPTGEAIDMLLHGIVHVEPAVSDIARVALKRFLADATNSALVVGQFTQFLFSPAWLQEGSGTKLLFEASNLLDLWVNSVDVWIRSLIQQSPETLAEQEEVILQKCLDIEASGLFLLSHETRSIHMAGLKVIRTLGLLINHISPEPSTPAIGPSTPLVFVELLHGRGSSDSPYLQGYDELLEKPELSRLEQWRQTKRADTALRIADSNNEKDRVIWNHLYPFFMQSCMRYSSRNLSHFRDILVAAASRYHSTISQLAGLSTRIAVGRSVPSFERDGWKLVEANHSLIDQWHMWVKILCATATLPESVRPVLTSLGRDHSRAPSDTSFERERLTTSRGLFRFLTPFLDSEYTPFRDAAVLCISSLPPDAYPQLLEDLSLLAGRQFYDDPRTKLAIGIMNPVETNLGVLAARQGGDEARKGNNIVGERMRRQERLHSAVARIYYLTSRHLDNQRSAGRQATLANVLKFVRNTQSFLTSPEMRDNYSLQRLRRYFCGTIERLFDNLLTLKDFDRFIPANMHLTLYRLCEEWCQFGPQTDRVRQRQLSMEKAVGAVAVPPERASEAIERFREESLMLSYAAVGALSILCQKAFSPPGVDSGSPTDRHSSDHLKPLTTSQVLERLTAILTSAHLPAQQHGKKALKSLLLLNTGDMELQDEALRRAIVTTDESDTSHGRFFEVISETVCSTSAHGFSFAQVVCLALSNLCHPVLATRRQAFDILEAIHSQQSGLLTMSQFEATVGSSASGTYVHSHRLVSDFLAEEHPDQAMAMLAQLSRWLPGLQSTPSFDMVIVLLLQSLEFWISNIQLMTEDKVSLSREGHLALYQLMTLTLRYGQSHPEQILILWNRLVEPPNQSNGHATVRFLLEQSHKVGSTVFIDSAANIVACICQAVTGQQIFEDICSVIEPVRMLPTLEHRLNFPDAHDLELWSDLDALFVDGRPRMSLGAAQFAWLFLADVTLSRYWEVKDQLPVLLHSVFTHLDNRTSFIRLRARRMLFQLLRSWTPGYDELPDRVNYPSRQMLKTAIVDLEREAEDLFWKEEEKGSEVEPKMRTLSSRVIQLLEPLCPSLRERWGTLALEWGTACSIRSTAFRSLQIFRALLPRVKTQQLALLIGRLSNTISAPDDGVKAFTSEIILTLNSVISSDSFDMTLLPQFFWCTCASLSTAVEHEFAEVLKLLQTLLTRINFDDPVIVDQLLSHRPHEWNGTDSLQSTLLKGLRSSVTSEETLKVLQILVRYSDGRLIDAEEGRVRDLYTLSLPWCLHSMSGERGDDSSLKEFAENISLLAKREGRISIHKIMTSFSKGHFRTKDDFLRQSVSSLREHYGTQYWTEIVTLLMGLVLNKERWLRIQTMQILQVLFQQRETRNPVDLLGSELLTPLLRLLESDLASQALDVLEEPMTMSGGLAAKHVLRMSMHTRTVTLPTPKEVDSAATVFGVPEESGWCVVKADELRATCRANLVGVFDTCSMPTRPSRIEFQPEEMEFLASSSPVEEDLGGLVQNLHDLTTFFQDEKTPKPATLSTVPNRRLEARVAAILAKSTAPDIVQDVPPTPFVDVFRVGDDSSDEDSDDYSINSDSELDAFYFDSPTIYRSAPNGSRIS</sequence>
<evidence type="ECO:0000259" key="3">
    <source>
        <dbReference type="Pfam" id="PF14225"/>
    </source>
</evidence>
<evidence type="ECO:0000256" key="1">
    <source>
        <dbReference type="SAM" id="MobiDB-lite"/>
    </source>
</evidence>
<gene>
    <name evidence="5" type="ORF">D9758_009577</name>
</gene>
<dbReference type="PANTHER" id="PTHR12295:SF30">
    <property type="entry name" value="PROTEIN FURRY"/>
    <property type="match status" value="1"/>
</dbReference>
<dbReference type="OrthoDB" id="6287725at2759"/>
<dbReference type="InterPro" id="IPR025481">
    <property type="entry name" value="Cell_Morphogen_C"/>
</dbReference>
<proteinExistence type="predicted"/>
<feature type="region of interest" description="Disordered" evidence="1">
    <location>
        <begin position="167"/>
        <end position="261"/>
    </location>
</feature>
<dbReference type="InterPro" id="IPR025614">
    <property type="entry name" value="Cell_morpho_N"/>
</dbReference>
<accession>A0A8H5LM66</accession>
<evidence type="ECO:0000313" key="6">
    <source>
        <dbReference type="Proteomes" id="UP000559256"/>
    </source>
</evidence>
<dbReference type="EMBL" id="JAACJM010000038">
    <property type="protein sequence ID" value="KAF5362660.1"/>
    <property type="molecule type" value="Genomic_DNA"/>
</dbReference>
<dbReference type="Pfam" id="PF14228">
    <property type="entry name" value="MOR2-PAG1_mid"/>
    <property type="match status" value="1"/>
</dbReference>
<dbReference type="InterPro" id="IPR029473">
    <property type="entry name" value="MOR2-PAG1_mid"/>
</dbReference>
<feature type="domain" description="Cell morphogenesis central region" evidence="4">
    <location>
        <begin position="1804"/>
        <end position="1984"/>
    </location>
</feature>
<dbReference type="GO" id="GO:0000902">
    <property type="term" value="P:cell morphogenesis"/>
    <property type="evidence" value="ECO:0007669"/>
    <property type="project" value="InterPro"/>
</dbReference>
<dbReference type="SUPFAM" id="SSF48371">
    <property type="entry name" value="ARM repeat"/>
    <property type="match status" value="2"/>
</dbReference>
<dbReference type="InterPro" id="IPR039867">
    <property type="entry name" value="Furry/Tao3/Mor2"/>
</dbReference>
<comment type="caution">
    <text evidence="5">The sequence shown here is derived from an EMBL/GenBank/DDBJ whole genome shotgun (WGS) entry which is preliminary data.</text>
</comment>
<dbReference type="Pfam" id="PF14225">
    <property type="entry name" value="MOR2-PAG1_C"/>
    <property type="match status" value="1"/>
</dbReference>
<evidence type="ECO:0000259" key="4">
    <source>
        <dbReference type="Pfam" id="PF14228"/>
    </source>
</evidence>
<feature type="compositionally biased region" description="Polar residues" evidence="1">
    <location>
        <begin position="167"/>
        <end position="176"/>
    </location>
</feature>
<dbReference type="GO" id="GO:0005938">
    <property type="term" value="C:cell cortex"/>
    <property type="evidence" value="ECO:0007669"/>
    <property type="project" value="TreeGrafter"/>
</dbReference>
<dbReference type="GO" id="GO:0030427">
    <property type="term" value="C:site of polarized growth"/>
    <property type="evidence" value="ECO:0007669"/>
    <property type="project" value="TreeGrafter"/>
</dbReference>
<feature type="compositionally biased region" description="Polar residues" evidence="1">
    <location>
        <begin position="219"/>
        <end position="246"/>
    </location>
</feature>
<dbReference type="Proteomes" id="UP000559256">
    <property type="component" value="Unassembled WGS sequence"/>
</dbReference>
<protein>
    <submittedName>
        <fullName evidence="5">Uncharacterized protein</fullName>
    </submittedName>
</protein>
<dbReference type="InterPro" id="IPR016024">
    <property type="entry name" value="ARM-type_fold"/>
</dbReference>
<dbReference type="PANTHER" id="PTHR12295">
    <property type="entry name" value="FURRY-RELATED"/>
    <property type="match status" value="1"/>
</dbReference>